<evidence type="ECO:0000313" key="5">
    <source>
        <dbReference type="Proteomes" id="UP000664169"/>
    </source>
</evidence>
<protein>
    <recommendedName>
        <fullName evidence="3">PH domain-containing protein</fullName>
    </recommendedName>
</protein>
<dbReference type="Proteomes" id="UP000664169">
    <property type="component" value="Unassembled WGS sequence"/>
</dbReference>
<comment type="caution">
    <text evidence="4">The sequence shown here is derived from an EMBL/GenBank/DDBJ whole genome shotgun (WGS) entry which is preliminary data.</text>
</comment>
<evidence type="ECO:0000313" key="4">
    <source>
        <dbReference type="EMBL" id="CAF9904777.1"/>
    </source>
</evidence>
<accession>A0A8H3HW20</accession>
<feature type="region of interest" description="Disordered" evidence="2">
    <location>
        <begin position="446"/>
        <end position="504"/>
    </location>
</feature>
<dbReference type="SUPFAM" id="SSF103657">
    <property type="entry name" value="BAR/IMD domain-like"/>
    <property type="match status" value="1"/>
</dbReference>
<reference evidence="4" key="1">
    <citation type="submission" date="2021-03" db="EMBL/GenBank/DDBJ databases">
        <authorList>
            <person name="Tagirdzhanova G."/>
        </authorList>
    </citation>
    <scope>NUCLEOTIDE SEQUENCE</scope>
</reference>
<feature type="compositionally biased region" description="Polar residues" evidence="2">
    <location>
        <begin position="453"/>
        <end position="477"/>
    </location>
</feature>
<dbReference type="InterPro" id="IPR001849">
    <property type="entry name" value="PH_domain"/>
</dbReference>
<feature type="region of interest" description="Disordered" evidence="2">
    <location>
        <begin position="1"/>
        <end position="36"/>
    </location>
</feature>
<dbReference type="InterPro" id="IPR046869">
    <property type="entry name" value="SLM1/RGC1-like_PH"/>
</dbReference>
<sequence>MAHAQHGNLPSRTNTIKSSEGGYVSDEDAVPDAAPSDTTGVLLERLQAWKHCCAYLEDYVKTTEKMLKEHSKDYGKVMKSISAPLREGHHFDQATGGVAGLFENMRTNTQAIANSYIEASKSLDGQVLPVLARLHKEIKNKHSELGSGAGKAAKAVDTAKNETQKRIELLGQHTASFDSAGGKLDAPSDPYVVRRGVHHMLHKQILEENNSRRDLVSVQQNFESFEAHVIQTIQQAFGQFLQYTGGRADKEKLIYSDITNNAQSIAQDFEWQKFLHRSGDLMVNPNAPPKDAAHVVYPNMDHASTKPLIAGTLERKSRALTGYKAAFYVVTPTKYLHQFESDDDFSHDPSPELSLYLPDCTIGAVSDTKFNVKGKDVSKGKLGNKLQMAHELSFKASSLAEAQKWHGIIASAASGTIEQPLQSPVSPSAGDKLPEIETQNLPTTGHAEKSALADQSTGQTSGVVDHSTAQTSGVIDQSATPAAPATATTSSPGAEVLGKGSHST</sequence>
<organism evidence="4 5">
    <name type="scientific">Gomphillus americanus</name>
    <dbReference type="NCBI Taxonomy" id="1940652"/>
    <lineage>
        <taxon>Eukaryota</taxon>
        <taxon>Fungi</taxon>
        <taxon>Dikarya</taxon>
        <taxon>Ascomycota</taxon>
        <taxon>Pezizomycotina</taxon>
        <taxon>Lecanoromycetes</taxon>
        <taxon>OSLEUM clade</taxon>
        <taxon>Ostropomycetidae</taxon>
        <taxon>Ostropales</taxon>
        <taxon>Graphidaceae</taxon>
        <taxon>Gomphilloideae</taxon>
        <taxon>Gomphillus</taxon>
    </lineage>
</organism>
<dbReference type="PROSITE" id="PS50003">
    <property type="entry name" value="PH_DOMAIN"/>
    <property type="match status" value="1"/>
</dbReference>
<feature type="compositionally biased region" description="Polar residues" evidence="2">
    <location>
        <begin position="8"/>
        <end position="18"/>
    </location>
</feature>
<dbReference type="PANTHER" id="PTHR31941">
    <property type="entry name" value="CYTOSKELETAL SIGNALING PROTEIN SLM1"/>
    <property type="match status" value="1"/>
</dbReference>
<dbReference type="OrthoDB" id="2264563at2759"/>
<keyword evidence="5" id="KW-1185">Reference proteome</keyword>
<dbReference type="Pfam" id="PF20400">
    <property type="entry name" value="BAR_4"/>
    <property type="match status" value="1"/>
</dbReference>
<dbReference type="CDD" id="cd13311">
    <property type="entry name" value="PH_Slm1"/>
    <property type="match status" value="1"/>
</dbReference>
<keyword evidence="1" id="KW-0597">Phosphoprotein</keyword>
<dbReference type="SMART" id="SM00233">
    <property type="entry name" value="PH"/>
    <property type="match status" value="1"/>
</dbReference>
<evidence type="ECO:0000256" key="2">
    <source>
        <dbReference type="SAM" id="MobiDB-lite"/>
    </source>
</evidence>
<feature type="compositionally biased region" description="Low complexity" evidence="2">
    <location>
        <begin position="478"/>
        <end position="492"/>
    </location>
</feature>
<dbReference type="Gene3D" id="1.20.1270.60">
    <property type="entry name" value="Arfaptin homology (AH) domain/BAR domain"/>
    <property type="match status" value="1"/>
</dbReference>
<dbReference type="InterPro" id="IPR027267">
    <property type="entry name" value="AH/BAR_dom_sf"/>
</dbReference>
<dbReference type="Gene3D" id="2.30.29.30">
    <property type="entry name" value="Pleckstrin-homology domain (PH domain)/Phosphotyrosine-binding domain (PTB)"/>
    <property type="match status" value="1"/>
</dbReference>
<dbReference type="InterPro" id="IPR046868">
    <property type="entry name" value="BAR_4"/>
</dbReference>
<gene>
    <name evidence="4" type="ORF">GOMPHAMPRED_002945</name>
</gene>
<feature type="domain" description="PH" evidence="3">
    <location>
        <begin position="306"/>
        <end position="414"/>
    </location>
</feature>
<name>A0A8H3HW20_9LECA</name>
<dbReference type="PANTHER" id="PTHR31941:SF1">
    <property type="entry name" value="CYTOSKELETAL SIGNALING PROTEIN SLM1"/>
    <property type="match status" value="1"/>
</dbReference>
<dbReference type="InterPro" id="IPR011993">
    <property type="entry name" value="PH-like_dom_sf"/>
</dbReference>
<proteinExistence type="predicted"/>
<evidence type="ECO:0000256" key="1">
    <source>
        <dbReference type="ARBA" id="ARBA00022553"/>
    </source>
</evidence>
<dbReference type="AlphaFoldDB" id="A0A8H3HW20"/>
<dbReference type="EMBL" id="CAJPDQ010000002">
    <property type="protein sequence ID" value="CAF9904777.1"/>
    <property type="molecule type" value="Genomic_DNA"/>
</dbReference>
<dbReference type="InterPro" id="IPR043453">
    <property type="entry name" value="Slm1_PH"/>
</dbReference>
<dbReference type="Pfam" id="PF20399">
    <property type="entry name" value="PH_20"/>
    <property type="match status" value="1"/>
</dbReference>
<evidence type="ECO:0000259" key="3">
    <source>
        <dbReference type="PROSITE" id="PS50003"/>
    </source>
</evidence>
<dbReference type="SUPFAM" id="SSF50729">
    <property type="entry name" value="PH domain-like"/>
    <property type="match status" value="1"/>
</dbReference>